<dbReference type="PANTHER" id="PTHR46652">
    <property type="entry name" value="LEUCINE-RICH REPEAT AND IQ DOMAIN-CONTAINING PROTEIN 1-RELATED"/>
    <property type="match status" value="1"/>
</dbReference>
<dbReference type="InterPro" id="IPR046240">
    <property type="entry name" value="DUF6273"/>
</dbReference>
<keyword evidence="2" id="KW-0677">Repeat</keyword>
<name>A0A0L6JWH9_9FIRM</name>
<dbReference type="InterPro" id="IPR035986">
    <property type="entry name" value="PKD_dom_sf"/>
</dbReference>
<dbReference type="PATRIC" id="fig|398512.5.peg.5643"/>
<dbReference type="STRING" id="398512.Bccel_5381"/>
<dbReference type="Pfam" id="PF19789">
    <property type="entry name" value="DUF6273"/>
    <property type="match status" value="2"/>
</dbReference>
<dbReference type="OrthoDB" id="900053at2"/>
<dbReference type="InterPro" id="IPR025875">
    <property type="entry name" value="Leu-rich_rpt_4"/>
</dbReference>
<dbReference type="PANTHER" id="PTHR46652:SF8">
    <property type="entry name" value="LEUCINE RICH REPEAT CONTAINING 23"/>
    <property type="match status" value="1"/>
</dbReference>
<dbReference type="SUPFAM" id="SSF52058">
    <property type="entry name" value="L domain-like"/>
    <property type="match status" value="2"/>
</dbReference>
<proteinExistence type="predicted"/>
<dbReference type="InterPro" id="IPR001611">
    <property type="entry name" value="Leu-rich_rpt"/>
</dbReference>
<dbReference type="eggNOG" id="COG5624">
    <property type="taxonomic scope" value="Bacteria"/>
</dbReference>
<dbReference type="PROSITE" id="PS51450">
    <property type="entry name" value="LRR"/>
    <property type="match status" value="4"/>
</dbReference>
<dbReference type="PROSITE" id="PS51272">
    <property type="entry name" value="SLH"/>
    <property type="match status" value="3"/>
</dbReference>
<evidence type="ECO:0000256" key="1">
    <source>
        <dbReference type="ARBA" id="ARBA00022614"/>
    </source>
</evidence>
<dbReference type="eggNOG" id="COG4886">
    <property type="taxonomic scope" value="Bacteria"/>
</dbReference>
<gene>
    <name evidence="5" type="ORF">Bccel_5381</name>
</gene>
<evidence type="ECO:0000313" key="5">
    <source>
        <dbReference type="EMBL" id="KNY30104.1"/>
    </source>
</evidence>
<dbReference type="InterPro" id="IPR001119">
    <property type="entry name" value="SLH_dom"/>
</dbReference>
<dbReference type="InterPro" id="IPR013783">
    <property type="entry name" value="Ig-like_fold"/>
</dbReference>
<dbReference type="Pfam" id="PF20578">
    <property type="entry name" value="aBig_2"/>
    <property type="match status" value="3"/>
</dbReference>
<evidence type="ECO:0000256" key="2">
    <source>
        <dbReference type="ARBA" id="ARBA00022737"/>
    </source>
</evidence>
<accession>A0A0L6JWH9</accession>
<evidence type="ECO:0000313" key="6">
    <source>
        <dbReference type="Proteomes" id="UP000036923"/>
    </source>
</evidence>
<dbReference type="InterPro" id="IPR050836">
    <property type="entry name" value="SDS22/Internalin_LRR"/>
</dbReference>
<reference evidence="6" key="1">
    <citation type="submission" date="2015-07" db="EMBL/GenBank/DDBJ databases">
        <title>Near-Complete Genome Sequence of the Cellulolytic Bacterium Bacteroides (Pseudobacteroides) cellulosolvens ATCC 35603.</title>
        <authorList>
            <person name="Dassa B."/>
            <person name="Utturkar S.M."/>
            <person name="Klingeman D.M."/>
            <person name="Hurt R.A."/>
            <person name="Keller M."/>
            <person name="Xu J."/>
            <person name="Reddy Y.H.K."/>
            <person name="Borovok I."/>
            <person name="Grinberg I.R."/>
            <person name="Lamed R."/>
            <person name="Zhivin O."/>
            <person name="Bayer E.A."/>
            <person name="Brown S.D."/>
        </authorList>
    </citation>
    <scope>NUCLEOTIDE SEQUENCE [LARGE SCALE GENOMIC DNA]</scope>
    <source>
        <strain evidence="6">DSM 2933</strain>
    </source>
</reference>
<dbReference type="GO" id="GO:0005509">
    <property type="term" value="F:calcium ion binding"/>
    <property type="evidence" value="ECO:0007669"/>
    <property type="project" value="InterPro"/>
</dbReference>
<dbReference type="Gene3D" id="2.60.40.10">
    <property type="entry name" value="Immunoglobulins"/>
    <property type="match status" value="1"/>
</dbReference>
<dbReference type="EMBL" id="LGTC01000001">
    <property type="protein sequence ID" value="KNY30104.1"/>
    <property type="molecule type" value="Genomic_DNA"/>
</dbReference>
<dbReference type="Proteomes" id="UP000036923">
    <property type="component" value="Unassembled WGS sequence"/>
</dbReference>
<feature type="domain" description="SLH" evidence="4">
    <location>
        <begin position="2172"/>
        <end position="2231"/>
    </location>
</feature>
<feature type="domain" description="SLH" evidence="4">
    <location>
        <begin position="2044"/>
        <end position="2103"/>
    </location>
</feature>
<dbReference type="RefSeq" id="WP_036945573.1">
    <property type="nucleotide sequence ID" value="NZ_JQKC01000058.1"/>
</dbReference>
<dbReference type="InterPro" id="IPR002048">
    <property type="entry name" value="EF_hand_dom"/>
</dbReference>
<sequence>MYIFMKFKKTLIGVIILSFLFSQMTIVSGAGLAIPLPIGIAPTANAGGPYDITQGFPVGLDGRNSTDDGSIVKFEWDIGDDGIYDITSNLSLTLVPWTDIMKALGKTELTKHVVKLRVTDNSGLTGISTTSLTIKNQSFTDEESVAMDLAALRLNFSEGDSLDSVTKNFTVLLQGIHGTTISWIENSQYISIDPVTGVVEVTGPTSVSWAVARLTATVSKGSASDSTAFDIFLPKSTQVASTPTNTSTPTATNTPKPTSTNTPTATNTNTPKPTNTNTPTATSTNTPKPTSTNTPTATGTPTPSINPDSVEVYFESQDLKALILANTNGDTNRDRKISIGEAKLIKSLDFIYESNYVITSLVGLEKFVNLETLKFNNGRTDFEVTDLSPIADLTKLKTLFIAYTGHLISLGDLRGLTSLEKLTIHNTYLSDISTLGSMMSLKEIYLFNNQITDIESLSGHNLTTLSIYGNPLNNEMTPGAYHKSDKDFTVNGTVYEVWKQGPVDNTEVILENNLKALILSNTPVDVNRDGKITVSEARLIKSLKSGYSSFVLYDLTGLDKFENLEVLEFDMYSNTRVIAKDFSPIGRLTKLKSLTIYSATLTSFGNFNNLINLESLKLYPSIASISGISSLTKLKSLTLAYNITDIEELSGLSLTELNLSGNNLNNSLTPGAYHLAEKDFVVKGRLYEVWKQGAIDNTEVILDYNLKGVILRNTQIDVNGDGKITVSEARLLKELKSSSYDNNYIINSLTGLEQFVNLETLEVENTGLKIFANDFSPLKALTRLKKLSLYMPVNMKNLEAVTELSNLEELSIVGSKLSDIRGISKLVKIKKLDLRSNKITDIEELSTMSLKELTLTSNPLNSSTTPYAIHKAEKDFIVGNKSYEVWKLSDEDNKEIILADDNLNSFIEVYFDLNNDGIIKVNEGKNIRNITWNEAASYEIKTLDGIEKLVNLEVLDLSKANLTLKFRTIKPVSWLTKLNTLKINNAINLLSFGDVMKMPSLITLSITNSKLADLSGLNNFTKLQKLNLGNNLVFDIEEIGKIKSITELNIAGNPINNSNTPNAYHDVTKDFSINKTNYEVWKINSNAAAVFMDINALGIDLLNGDTLNRVTGNFKVPLQGPHGTTISWAENSSNLRIDLRTGLAEVTRPVGSSDSFVLTATVSKGIVSESRSFEITIVKKAVLEVGNIIALGEYDGKSILWKIVDKKDDGSLVLQTVSVLANKALSGAYINDSQQDNRYELSSLRSWLNSDEETVTYRTKPDTTHADYPYDREPGFLTNFTKHEKYMMKNSAIKVELSEYYVSEKSGGTIGMPQITSINDTTGLSQYPNAYYKTIIDKVFLPSIKDILSIGYDKITSTYLRTPNKERSQALRFEAQNGSFVNAGPRSSWPVSPMMVLDERVYIVGGEGTEEKPLVIDMPKSDEEACDEAYDNLDERDIVFAEGDKGESVTRNFSIPVDIEGVSITWSAKFKGTNMDCIYTSINNGTGMVTVTRPDGVMIDAEVQLFATITKGTVSKIKRFSVKIEKQSNKVGYNDYIKIGSYIGSDLLWKVIVRNSDGTIVVQSTRSLGEKSFSAQWEGDTTARHDNGSNNYENSIIRAWLNSDSNEVDYVDGAPVKAYVMGEDYSKEPGFLTNLNSNEKKLIVPVQHKVMLDPLDLASKSGGELQFPSMSSINDADKLALYDKGFYKNVLDKVYLLSVKEVVDYNRKAGISIVLSTCLRTPGMGGTDVLSYNNDNGNLAHISAYRGFNMLPAMTLNKDYNIVSGDGSKENPFVIASIIDPSNGGGNGNGNGSGIGSGNSAGIGGSGNVGGTIIVVNQENKPIAAVPGDLTGDDKSKGTIKVNEIGQRVLPVSLVDEDLKNQIGSVVKGGTISARIEKEADIISGEIDGETMKNMIEKEALFQIKTEIAEYKLPTKDIDLAKIASSLGNVALKDITISMVISKATPEVINFTKTNNSFTFMVEPVGFEILCRSGDKEIIIDTFNSYVERVIPIPDNVDHTKVTTAVVVDKGGKFRTVPTRIVNRNGKYYAIINSLTNSYYALISIQSNMKDIDKHWAKDSINELASKLIVKGNEASQYEPERNMTRAEFASIIARALGLKPGTGKNTFKDVKNTDWFCPYIEIANEYGIISGLGKGNFAPMQPITREQAVVIIERAMKITRLQVDGQKVTDLGDYKDSKSVSGWATDSMDSCLKAGIIKGKTGVSIAPKDLITRAEVAVIISRLLQKSGLI</sequence>
<dbReference type="InterPro" id="IPR046780">
    <property type="entry name" value="aBig_2"/>
</dbReference>
<feature type="domain" description="SLH" evidence="4">
    <location>
        <begin position="2104"/>
        <end position="2167"/>
    </location>
</feature>
<feature type="compositionally biased region" description="Low complexity" evidence="3">
    <location>
        <begin position="240"/>
        <end position="303"/>
    </location>
</feature>
<dbReference type="InterPro" id="IPR032675">
    <property type="entry name" value="LRR_dom_sf"/>
</dbReference>
<dbReference type="Gene3D" id="3.80.10.10">
    <property type="entry name" value="Ribonuclease Inhibitor"/>
    <property type="match status" value="4"/>
</dbReference>
<dbReference type="eggNOG" id="COG0366">
    <property type="taxonomic scope" value="Bacteria"/>
</dbReference>
<dbReference type="Pfam" id="PF12799">
    <property type="entry name" value="LRR_4"/>
    <property type="match status" value="1"/>
</dbReference>
<evidence type="ECO:0000259" key="4">
    <source>
        <dbReference type="PROSITE" id="PS51272"/>
    </source>
</evidence>
<comment type="caution">
    <text evidence="5">The sequence shown here is derived from an EMBL/GenBank/DDBJ whole genome shotgun (WGS) entry which is preliminary data.</text>
</comment>
<dbReference type="SUPFAM" id="SSF49299">
    <property type="entry name" value="PKD domain"/>
    <property type="match status" value="1"/>
</dbReference>
<dbReference type="SMART" id="SM00365">
    <property type="entry name" value="LRR_SD22"/>
    <property type="match status" value="6"/>
</dbReference>
<evidence type="ECO:0000256" key="3">
    <source>
        <dbReference type="SAM" id="MobiDB-lite"/>
    </source>
</evidence>
<dbReference type="Pfam" id="PF00395">
    <property type="entry name" value="SLH"/>
    <property type="match status" value="3"/>
</dbReference>
<keyword evidence="1" id="KW-0433">Leucine-rich repeat</keyword>
<organism evidence="5 6">
    <name type="scientific">Pseudobacteroides cellulosolvens ATCC 35603 = DSM 2933</name>
    <dbReference type="NCBI Taxonomy" id="398512"/>
    <lineage>
        <taxon>Bacteria</taxon>
        <taxon>Bacillati</taxon>
        <taxon>Bacillota</taxon>
        <taxon>Clostridia</taxon>
        <taxon>Eubacteriales</taxon>
        <taxon>Oscillospiraceae</taxon>
        <taxon>Pseudobacteroides</taxon>
    </lineage>
</organism>
<keyword evidence="6" id="KW-1185">Reference proteome</keyword>
<protein>
    <submittedName>
        <fullName evidence="5">S-layer domain-containing protein</fullName>
    </submittedName>
</protein>
<feature type="region of interest" description="Disordered" evidence="3">
    <location>
        <begin position="239"/>
        <end position="307"/>
    </location>
</feature>
<dbReference type="Pfam" id="PF13202">
    <property type="entry name" value="EF-hand_5"/>
    <property type="match status" value="1"/>
</dbReference>